<dbReference type="OrthoDB" id="9808602at2"/>
<proteinExistence type="inferred from homology"/>
<keyword evidence="11" id="KW-1185">Reference proteome</keyword>
<reference evidence="10 11" key="1">
    <citation type="submission" date="2015-02" db="EMBL/GenBank/DDBJ databases">
        <title>Draft genome of a novel marine cyanobacterium (Chroococcales) isolated from South Atlantic Ocean.</title>
        <authorList>
            <person name="Rigonato J."/>
            <person name="Alvarenga D.O."/>
            <person name="Branco L.H."/>
            <person name="Varani A.M."/>
            <person name="Brandini F.P."/>
            <person name="Fiore M.F."/>
        </authorList>
    </citation>
    <scope>NUCLEOTIDE SEQUENCE [LARGE SCALE GENOMIC DNA]</scope>
    <source>
        <strain evidence="10 11">CENA595</strain>
    </source>
</reference>
<evidence type="ECO:0000256" key="2">
    <source>
        <dbReference type="ARBA" id="ARBA00006464"/>
    </source>
</evidence>
<dbReference type="Pfam" id="PF02397">
    <property type="entry name" value="Bac_transf"/>
    <property type="match status" value="1"/>
</dbReference>
<evidence type="ECO:0000313" key="11">
    <source>
        <dbReference type="Proteomes" id="UP000032452"/>
    </source>
</evidence>
<evidence type="ECO:0000259" key="9">
    <source>
        <dbReference type="Pfam" id="PF02397"/>
    </source>
</evidence>
<dbReference type="PATRIC" id="fig|1618023.3.peg.206"/>
<dbReference type="GO" id="GO:0005886">
    <property type="term" value="C:plasma membrane"/>
    <property type="evidence" value="ECO:0007669"/>
    <property type="project" value="UniProtKB-SubCell"/>
</dbReference>
<evidence type="ECO:0000313" key="10">
    <source>
        <dbReference type="EMBL" id="KJH70869.1"/>
    </source>
</evidence>
<dbReference type="Proteomes" id="UP000032452">
    <property type="component" value="Unassembled WGS sequence"/>
</dbReference>
<name>A0A0D8ZQU8_9CYAN</name>
<evidence type="ECO:0000256" key="4">
    <source>
        <dbReference type="ARBA" id="ARBA00022679"/>
    </source>
</evidence>
<dbReference type="RefSeq" id="WP_045055652.1">
    <property type="nucleotide sequence ID" value="NZ_CAWMDP010000003.1"/>
</dbReference>
<dbReference type="EMBL" id="JYON01000017">
    <property type="protein sequence ID" value="KJH70869.1"/>
    <property type="molecule type" value="Genomic_DNA"/>
</dbReference>
<evidence type="ECO:0000256" key="7">
    <source>
        <dbReference type="ARBA" id="ARBA00023136"/>
    </source>
</evidence>
<keyword evidence="5 8" id="KW-0812">Transmembrane</keyword>
<keyword evidence="3" id="KW-1003">Cell membrane</keyword>
<protein>
    <submittedName>
        <fullName evidence="10">Galactosyl-1-phosphate transferase</fullName>
    </submittedName>
</protein>
<feature type="transmembrane region" description="Helical" evidence="8">
    <location>
        <begin position="77"/>
        <end position="100"/>
    </location>
</feature>
<sequence length="271" mass="31316">MTAHSLLFGKRLRAFVKRGQVSVRHDDKWNERTNQLVRVAPRVASAAEPPLTSRRRSSRSLSLYPLDKELTKRIFDIVFSLLVLILFSPVYLLLILAIALSSSGPIFYSQTRVGKDRRLFSCIKFRTMVNNADEMLLELMETSPLLRQEFEDNFKLKQDPRITKIGRFLRLTSLDEFPQFWNVLKGDMSVVGPRPLVVEELPKYGCSIDKVLTIKPGITGLWQVSGRNDIPYHRRVQIDVYYANFHNFWLDLWIIVKTVGVVFVPKNNGAY</sequence>
<feature type="domain" description="Bacterial sugar transferase" evidence="9">
    <location>
        <begin position="72"/>
        <end position="263"/>
    </location>
</feature>
<dbReference type="PANTHER" id="PTHR30576:SF4">
    <property type="entry name" value="UNDECAPRENYL-PHOSPHATE GALACTOSE PHOSPHOTRANSFERASE"/>
    <property type="match status" value="1"/>
</dbReference>
<dbReference type="AlphaFoldDB" id="A0A0D8ZQU8"/>
<evidence type="ECO:0000256" key="5">
    <source>
        <dbReference type="ARBA" id="ARBA00022692"/>
    </source>
</evidence>
<evidence type="ECO:0000256" key="1">
    <source>
        <dbReference type="ARBA" id="ARBA00004236"/>
    </source>
</evidence>
<organism evidence="10 11">
    <name type="scientific">Aliterella atlantica CENA595</name>
    <dbReference type="NCBI Taxonomy" id="1618023"/>
    <lineage>
        <taxon>Bacteria</taxon>
        <taxon>Bacillati</taxon>
        <taxon>Cyanobacteriota</taxon>
        <taxon>Cyanophyceae</taxon>
        <taxon>Chroococcidiopsidales</taxon>
        <taxon>Aliterellaceae</taxon>
        <taxon>Aliterella</taxon>
    </lineage>
</organism>
<comment type="caution">
    <text evidence="10">The sequence shown here is derived from an EMBL/GenBank/DDBJ whole genome shotgun (WGS) entry which is preliminary data.</text>
</comment>
<dbReference type="STRING" id="1618023.UH38_15885"/>
<keyword evidence="7 8" id="KW-0472">Membrane</keyword>
<dbReference type="InterPro" id="IPR003362">
    <property type="entry name" value="Bact_transf"/>
</dbReference>
<evidence type="ECO:0000256" key="8">
    <source>
        <dbReference type="SAM" id="Phobius"/>
    </source>
</evidence>
<comment type="subcellular location">
    <subcellularLocation>
        <location evidence="1">Cell membrane</location>
    </subcellularLocation>
</comment>
<evidence type="ECO:0000256" key="3">
    <source>
        <dbReference type="ARBA" id="ARBA00022475"/>
    </source>
</evidence>
<dbReference type="GO" id="GO:0016780">
    <property type="term" value="F:phosphotransferase activity, for other substituted phosphate groups"/>
    <property type="evidence" value="ECO:0007669"/>
    <property type="project" value="TreeGrafter"/>
</dbReference>
<evidence type="ECO:0000256" key="6">
    <source>
        <dbReference type="ARBA" id="ARBA00022989"/>
    </source>
</evidence>
<keyword evidence="6 8" id="KW-1133">Transmembrane helix</keyword>
<keyword evidence="4 10" id="KW-0808">Transferase</keyword>
<gene>
    <name evidence="10" type="ORF">UH38_15885</name>
</gene>
<accession>A0A0D8ZQU8</accession>
<dbReference type="PANTHER" id="PTHR30576">
    <property type="entry name" value="COLANIC BIOSYNTHESIS UDP-GLUCOSE LIPID CARRIER TRANSFERASE"/>
    <property type="match status" value="1"/>
</dbReference>
<comment type="similarity">
    <text evidence="2">Belongs to the bacterial sugar transferase family.</text>
</comment>